<evidence type="ECO:0000256" key="1">
    <source>
        <dbReference type="SAM" id="Phobius"/>
    </source>
</evidence>
<feature type="transmembrane region" description="Helical" evidence="1">
    <location>
        <begin position="133"/>
        <end position="150"/>
    </location>
</feature>
<accession>A0A1I6QRZ9</accession>
<feature type="transmembrane region" description="Helical" evidence="1">
    <location>
        <begin position="100"/>
        <end position="121"/>
    </location>
</feature>
<protein>
    <submittedName>
        <fullName evidence="2">Uncharacterized membrane protein HdeD, DUF308 family</fullName>
    </submittedName>
</protein>
<organism evidence="2 3">
    <name type="scientific">Sulfitobacter marinus</name>
    <dbReference type="NCBI Taxonomy" id="394264"/>
    <lineage>
        <taxon>Bacteria</taxon>
        <taxon>Pseudomonadati</taxon>
        <taxon>Pseudomonadota</taxon>
        <taxon>Alphaproteobacteria</taxon>
        <taxon>Rhodobacterales</taxon>
        <taxon>Roseobacteraceae</taxon>
        <taxon>Sulfitobacter</taxon>
    </lineage>
</organism>
<evidence type="ECO:0000313" key="3">
    <source>
        <dbReference type="Proteomes" id="UP000199239"/>
    </source>
</evidence>
<feature type="transmembrane region" description="Helical" evidence="1">
    <location>
        <begin position="48"/>
        <end position="67"/>
    </location>
</feature>
<gene>
    <name evidence="2" type="ORF">SAMN04488040_0896</name>
</gene>
<dbReference type="STRING" id="394264.SAMN04488040_0896"/>
<dbReference type="PANTHER" id="PTHR34989">
    <property type="entry name" value="PROTEIN HDED"/>
    <property type="match status" value="1"/>
</dbReference>
<dbReference type="GO" id="GO:0005886">
    <property type="term" value="C:plasma membrane"/>
    <property type="evidence" value="ECO:0007669"/>
    <property type="project" value="TreeGrafter"/>
</dbReference>
<keyword evidence="1" id="KW-0472">Membrane</keyword>
<keyword evidence="3" id="KW-1185">Reference proteome</keyword>
<reference evidence="3" key="1">
    <citation type="submission" date="2016-10" db="EMBL/GenBank/DDBJ databases">
        <authorList>
            <person name="Varghese N."/>
            <person name="Submissions S."/>
        </authorList>
    </citation>
    <scope>NUCLEOTIDE SEQUENCE [LARGE SCALE GENOMIC DNA]</scope>
    <source>
        <strain evidence="3">DSM 23422</strain>
    </source>
</reference>
<name>A0A1I6QRZ9_9RHOB</name>
<dbReference type="RefSeq" id="WP_093915085.1">
    <property type="nucleotide sequence ID" value="NZ_FPAJ01000001.1"/>
</dbReference>
<feature type="transmembrane region" description="Helical" evidence="1">
    <location>
        <begin position="21"/>
        <end position="42"/>
    </location>
</feature>
<dbReference type="Pfam" id="PF03729">
    <property type="entry name" value="DUF308"/>
    <property type="match status" value="1"/>
</dbReference>
<keyword evidence="1" id="KW-0812">Transmembrane</keyword>
<proteinExistence type="predicted"/>
<dbReference type="InterPro" id="IPR052712">
    <property type="entry name" value="Acid_resist_chaperone_HdeD"/>
</dbReference>
<dbReference type="OrthoDB" id="9815400at2"/>
<sequence>MTMNPTEEFPFADGIKRGRNVMIALGVVMIIVGFTAIVFPFISTLSVVWITAVMLIIASIAQTIGAFSYPKWSGVILGLLVAAVWLFAGVYLMFFPLEGVVVLTIVLAAMFLTEGVIKTVLSFRMRPLSGWGWLLFDGLITALLGGLLIWQMPSAALWALGTLAGISIMISGWSFVMIPIAVSRAFGDFSETDHAI</sequence>
<dbReference type="AlphaFoldDB" id="A0A1I6QRZ9"/>
<dbReference type="InterPro" id="IPR005325">
    <property type="entry name" value="DUF308_memb"/>
</dbReference>
<dbReference type="EMBL" id="FPAJ01000001">
    <property type="protein sequence ID" value="SFS55277.1"/>
    <property type="molecule type" value="Genomic_DNA"/>
</dbReference>
<feature type="transmembrane region" description="Helical" evidence="1">
    <location>
        <begin position="74"/>
        <end position="94"/>
    </location>
</feature>
<feature type="transmembrane region" description="Helical" evidence="1">
    <location>
        <begin position="156"/>
        <end position="182"/>
    </location>
</feature>
<dbReference type="Proteomes" id="UP000199239">
    <property type="component" value="Unassembled WGS sequence"/>
</dbReference>
<keyword evidence="1" id="KW-1133">Transmembrane helix</keyword>
<evidence type="ECO:0000313" key="2">
    <source>
        <dbReference type="EMBL" id="SFS55277.1"/>
    </source>
</evidence>
<dbReference type="PANTHER" id="PTHR34989:SF1">
    <property type="entry name" value="PROTEIN HDED"/>
    <property type="match status" value="1"/>
</dbReference>